<name>A0A9P3BNJ1_9EURO</name>
<dbReference type="AlphaFoldDB" id="A0A9P3BNJ1"/>
<comment type="caution">
    <text evidence="2">The sequence shown here is derived from an EMBL/GenBank/DDBJ whole genome shotgun (WGS) entry which is preliminary data.</text>
</comment>
<dbReference type="Gene3D" id="3.40.50.1820">
    <property type="entry name" value="alpha/beta hydrolase"/>
    <property type="match status" value="2"/>
</dbReference>
<dbReference type="GeneID" id="67008511"/>
<dbReference type="Proteomes" id="UP001043456">
    <property type="component" value="Unassembled WGS sequence"/>
</dbReference>
<evidence type="ECO:0000313" key="3">
    <source>
        <dbReference type="Proteomes" id="UP001043456"/>
    </source>
</evidence>
<dbReference type="SUPFAM" id="SSF53474">
    <property type="entry name" value="alpha/beta-Hydrolases"/>
    <property type="match status" value="1"/>
</dbReference>
<reference evidence="2 3" key="1">
    <citation type="submission" date="2018-10" db="EMBL/GenBank/DDBJ databases">
        <title>Pan-genome distribution and transcriptional activeness of fungal secondary metabolism genes in Aspergillus section Fumigati.</title>
        <authorList>
            <person name="Takahashi H."/>
            <person name="Umemura M."/>
            <person name="Ninomiya A."/>
            <person name="Kusuya Y."/>
            <person name="Urayama S."/>
            <person name="Shimizu M."/>
            <person name="Watanabe A."/>
            <person name="Kamei K."/>
            <person name="Yaguchi T."/>
            <person name="Hagiwara D."/>
        </authorList>
    </citation>
    <scope>NUCLEOTIDE SEQUENCE [LARGE SCALE GENOMIC DNA]</scope>
    <source>
        <strain evidence="2 3">IFM 55266</strain>
    </source>
</reference>
<dbReference type="InterPro" id="IPR005152">
    <property type="entry name" value="Lipase_secreted"/>
</dbReference>
<sequence length="449" mass="49043">MKSSNCLSLVLMLFVSSIEAQRPVPPVRPNDLNFTEAQAEEHNCGPLCQQNLQRYEELDREVFGNVPYDYEFYETAANFFESRPGDLLKLQQQNASAYDIPPGTSLWYMQYTSVGVGGSKVPATAFIALPYAKVPGQKTRLVAYAHGTIGVVPACAASSSYNGFDYHSWQLLTGPGYAVVATDYAGLGNYYTSHKYGNPVLNSEDVYFSVVAARKAFPGVFTDGWAAVGHSQGAGAVWGLSENPRVATTESGNYLGSVAIAPSSRLNDLLTAVPLNVSWGFATLIVNIFQALMFPIQPIILTPEATARYPLIYELQLCDTAQAELNGDLPDHGVVDLTPAITQHNHEAFIAFQNEYGAATGRKGYKELLVIQSIDDEVVNVTATKEAYEYACKVGNTIHLSLYSGLDHDDSVAASAPEWLEWLDNKFMGVPYSHKCVMETRSILLDAVK</sequence>
<dbReference type="PANTHER" id="PTHR34853">
    <property type="match status" value="1"/>
</dbReference>
<dbReference type="OrthoDB" id="5382058at2759"/>
<organism evidence="2 3">
    <name type="scientific">Aspergillus pseudoviridinutans</name>
    <dbReference type="NCBI Taxonomy" id="1517512"/>
    <lineage>
        <taxon>Eukaryota</taxon>
        <taxon>Fungi</taxon>
        <taxon>Dikarya</taxon>
        <taxon>Ascomycota</taxon>
        <taxon>Pezizomycotina</taxon>
        <taxon>Eurotiomycetes</taxon>
        <taxon>Eurotiomycetidae</taxon>
        <taxon>Eurotiales</taxon>
        <taxon>Aspergillaceae</taxon>
        <taxon>Aspergillus</taxon>
        <taxon>Aspergillus subgen. Fumigati</taxon>
    </lineage>
</organism>
<evidence type="ECO:0000256" key="1">
    <source>
        <dbReference type="SAM" id="SignalP"/>
    </source>
</evidence>
<dbReference type="InterPro" id="IPR029058">
    <property type="entry name" value="AB_hydrolase_fold"/>
</dbReference>
<gene>
    <name evidence="2" type="ORF">Asppvi_009901</name>
</gene>
<evidence type="ECO:0008006" key="4">
    <source>
        <dbReference type="Google" id="ProtNLM"/>
    </source>
</evidence>
<protein>
    <recommendedName>
        <fullName evidence="4">Secretory lipase</fullName>
    </recommendedName>
</protein>
<keyword evidence="1" id="KW-0732">Signal</keyword>
<accession>A0A9P3BNJ1</accession>
<dbReference type="GO" id="GO:0016042">
    <property type="term" value="P:lipid catabolic process"/>
    <property type="evidence" value="ECO:0007669"/>
    <property type="project" value="InterPro"/>
</dbReference>
<dbReference type="RefSeq" id="XP_043161682.1">
    <property type="nucleotide sequence ID" value="XM_043305747.1"/>
</dbReference>
<dbReference type="GO" id="GO:0004806">
    <property type="term" value="F:triacylglycerol lipase activity"/>
    <property type="evidence" value="ECO:0007669"/>
    <property type="project" value="InterPro"/>
</dbReference>
<dbReference type="PANTHER" id="PTHR34853:SF1">
    <property type="entry name" value="LIPASE 5"/>
    <property type="match status" value="1"/>
</dbReference>
<proteinExistence type="predicted"/>
<feature type="signal peptide" evidence="1">
    <location>
        <begin position="1"/>
        <end position="20"/>
    </location>
</feature>
<dbReference type="EMBL" id="BHVY01000007">
    <property type="protein sequence ID" value="GIJ90936.1"/>
    <property type="molecule type" value="Genomic_DNA"/>
</dbReference>
<keyword evidence="3" id="KW-1185">Reference proteome</keyword>
<evidence type="ECO:0000313" key="2">
    <source>
        <dbReference type="EMBL" id="GIJ90936.1"/>
    </source>
</evidence>
<feature type="chain" id="PRO_5040378532" description="Secretory lipase" evidence="1">
    <location>
        <begin position="21"/>
        <end position="449"/>
    </location>
</feature>